<accession>A0A835L673</accession>
<evidence type="ECO:0000256" key="1">
    <source>
        <dbReference type="ARBA" id="ARBA00022729"/>
    </source>
</evidence>
<dbReference type="Pfam" id="PF07546">
    <property type="entry name" value="EMI"/>
    <property type="match status" value="1"/>
</dbReference>
<dbReference type="EMBL" id="JACKWZ010000101">
    <property type="protein sequence ID" value="KAF9415829.1"/>
    <property type="molecule type" value="Genomic_DNA"/>
</dbReference>
<evidence type="ECO:0000256" key="2">
    <source>
        <dbReference type="ARBA" id="ARBA00023157"/>
    </source>
</evidence>
<dbReference type="PROSITE" id="PS01186">
    <property type="entry name" value="EGF_2"/>
    <property type="match status" value="1"/>
</dbReference>
<keyword evidence="2" id="KW-1015">Disulfide bond</keyword>
<keyword evidence="1" id="KW-0732">Signal</keyword>
<gene>
    <name evidence="5" type="ORF">HW555_006656</name>
</gene>
<sequence>MVLMDKVLRTIKTKAWCVLIVCAVAIVMEATALNGDNVCMVKQKYNITKRVKYRAPMSVRTYEWCFSMPPRCSRWNTEMRDLTRLETEERIAEVAVCCPGYKMRDVSCVPICPNGKTGPGCSEDCPDNKWGPNCIHECKRCKNGFCSPVTGECECLDGWQGESCDVSMPPTTATPSFEEILTALTTKTIPTTARITSTVTTPRTTVTSPSTTTTTPSTIATTPSTISTTPTTVATTPTTISTTPPTVATTRTTVVIASITPVTTPMTTVAPTSKATLTTTASTKNLFTATIDTLDTKEDHRNNMISTLIKETSNNSYGLRQHNSCCYKYYKSF</sequence>
<dbReference type="PROSITE" id="PS51041">
    <property type="entry name" value="EMI"/>
    <property type="match status" value="1"/>
</dbReference>
<dbReference type="InterPro" id="IPR011489">
    <property type="entry name" value="EMI_domain"/>
</dbReference>
<evidence type="ECO:0000313" key="5">
    <source>
        <dbReference type="EMBL" id="KAF9415829.1"/>
    </source>
</evidence>
<feature type="domain" description="EMI" evidence="4">
    <location>
        <begin position="35"/>
        <end position="110"/>
    </location>
</feature>
<proteinExistence type="predicted"/>
<comment type="caution">
    <text evidence="5">The sequence shown here is derived from an EMBL/GenBank/DDBJ whole genome shotgun (WGS) entry which is preliminary data.</text>
</comment>
<dbReference type="PROSITE" id="PS00022">
    <property type="entry name" value="EGF_1"/>
    <property type="match status" value="1"/>
</dbReference>
<keyword evidence="6" id="KW-1185">Reference proteome</keyword>
<reference evidence="5" key="1">
    <citation type="submission" date="2020-08" db="EMBL/GenBank/DDBJ databases">
        <title>Spodoptera exigua strain:BAW_Kor-Di-RS1 Genome sequencing and assembly.</title>
        <authorList>
            <person name="Kim J."/>
            <person name="Nam H.Y."/>
            <person name="Kwon M."/>
            <person name="Choi J.H."/>
            <person name="Cho S.R."/>
            <person name="Kim G.-H."/>
        </authorList>
    </citation>
    <scope>NUCLEOTIDE SEQUENCE</scope>
    <source>
        <strain evidence="5">BAW_Kor-Di-RS1</strain>
        <tissue evidence="5">Whole-body</tissue>
    </source>
</reference>
<name>A0A835L673_SPOEX</name>
<dbReference type="InterPro" id="IPR000742">
    <property type="entry name" value="EGF"/>
</dbReference>
<organism evidence="5 6">
    <name type="scientific">Spodoptera exigua</name>
    <name type="common">Beet armyworm</name>
    <name type="synonym">Noctua fulgens</name>
    <dbReference type="NCBI Taxonomy" id="7107"/>
    <lineage>
        <taxon>Eukaryota</taxon>
        <taxon>Metazoa</taxon>
        <taxon>Ecdysozoa</taxon>
        <taxon>Arthropoda</taxon>
        <taxon>Hexapoda</taxon>
        <taxon>Insecta</taxon>
        <taxon>Pterygota</taxon>
        <taxon>Neoptera</taxon>
        <taxon>Endopterygota</taxon>
        <taxon>Lepidoptera</taxon>
        <taxon>Glossata</taxon>
        <taxon>Ditrysia</taxon>
        <taxon>Noctuoidea</taxon>
        <taxon>Noctuidae</taxon>
        <taxon>Amphipyrinae</taxon>
        <taxon>Spodoptera</taxon>
    </lineage>
</organism>
<evidence type="ECO:0000313" key="6">
    <source>
        <dbReference type="Proteomes" id="UP000648187"/>
    </source>
</evidence>
<evidence type="ECO:0000256" key="3">
    <source>
        <dbReference type="SAM" id="MobiDB-lite"/>
    </source>
</evidence>
<dbReference type="Proteomes" id="UP000648187">
    <property type="component" value="Unassembled WGS sequence"/>
</dbReference>
<evidence type="ECO:0000259" key="4">
    <source>
        <dbReference type="PROSITE" id="PS51041"/>
    </source>
</evidence>
<dbReference type="AlphaFoldDB" id="A0A835L673"/>
<protein>
    <recommendedName>
        <fullName evidence="4">EMI domain-containing protein</fullName>
    </recommendedName>
</protein>
<dbReference type="Gene3D" id="2.170.300.10">
    <property type="entry name" value="Tie2 ligand-binding domain superfamily"/>
    <property type="match status" value="1"/>
</dbReference>
<feature type="region of interest" description="Disordered" evidence="3">
    <location>
        <begin position="198"/>
        <end position="245"/>
    </location>
</feature>